<dbReference type="OrthoDB" id="3432781at2759"/>
<dbReference type="InParanoid" id="A0A084Q844"/>
<evidence type="ECO:0000256" key="1">
    <source>
        <dbReference type="SAM" id="MobiDB-lite"/>
    </source>
</evidence>
<gene>
    <name evidence="2" type="ORF">S40285_09577</name>
</gene>
<evidence type="ECO:0008006" key="4">
    <source>
        <dbReference type="Google" id="ProtNLM"/>
    </source>
</evidence>
<protein>
    <recommendedName>
        <fullName evidence="4">Protein kinase domain-containing protein</fullName>
    </recommendedName>
</protein>
<feature type="region of interest" description="Disordered" evidence="1">
    <location>
        <begin position="255"/>
        <end position="293"/>
    </location>
</feature>
<accession>A0A084Q844</accession>
<dbReference type="STRING" id="1283841.A0A084Q844"/>
<dbReference type="OMA" id="CKGPKLH"/>
<evidence type="ECO:0000313" key="3">
    <source>
        <dbReference type="Proteomes" id="UP000028524"/>
    </source>
</evidence>
<proteinExistence type="predicted"/>
<sequence length="293" mass="33879">MPKQRRARTIPQYLPPYDGPKLQRFRYHNFPIQWLGRLDDDRDEGSGRQGFVFHVKINDREYALKVFKFWDPESAKYFWGPYLGKSTPLDTAAYCMDPFYAECRAYGRIEDAISKKKLRRDVAVPCYGFMHLQEADERMLESFDVDLELDTVDPIYQQSAIGGYKVRAIVKHLASSEHGVNSKSLSRILSGIKQLNGNKIYNRDIRQDNYKDSKIIDFGSAWTEPHGILDKMQKRAADSTRMTDRVQFDQMVMEEKIPNPKGYRGMPDSKYISNLRPRKGEKQPGGSQEATTG</sequence>
<evidence type="ECO:0000313" key="2">
    <source>
        <dbReference type="EMBL" id="KFA60129.1"/>
    </source>
</evidence>
<organism evidence="2 3">
    <name type="scientific">Stachybotrys chlorohalonatus (strain IBT 40285)</name>
    <dbReference type="NCBI Taxonomy" id="1283841"/>
    <lineage>
        <taxon>Eukaryota</taxon>
        <taxon>Fungi</taxon>
        <taxon>Dikarya</taxon>
        <taxon>Ascomycota</taxon>
        <taxon>Pezizomycotina</taxon>
        <taxon>Sordariomycetes</taxon>
        <taxon>Hypocreomycetidae</taxon>
        <taxon>Hypocreales</taxon>
        <taxon>Stachybotryaceae</taxon>
        <taxon>Stachybotrys</taxon>
    </lineage>
</organism>
<name>A0A084Q844_STAC4</name>
<keyword evidence="3" id="KW-1185">Reference proteome</keyword>
<dbReference type="Pfam" id="PF13095">
    <property type="entry name" value="FTA2"/>
    <property type="match status" value="1"/>
</dbReference>
<dbReference type="InterPro" id="IPR025213">
    <property type="entry name" value="Sim4_Fta2"/>
</dbReference>
<dbReference type="HOGENOM" id="CLU_042091_1_0_1"/>
<dbReference type="AlphaFoldDB" id="A0A084Q844"/>
<reference evidence="2 3" key="1">
    <citation type="journal article" date="2014" name="BMC Genomics">
        <title>Comparative genome sequencing reveals chemotype-specific gene clusters in the toxigenic black mold Stachybotrys.</title>
        <authorList>
            <person name="Semeiks J."/>
            <person name="Borek D."/>
            <person name="Otwinowski Z."/>
            <person name="Grishin N.V."/>
        </authorList>
    </citation>
    <scope>NUCLEOTIDE SEQUENCE [LARGE SCALE GENOMIC DNA]</scope>
    <source>
        <strain evidence="2 3">IBT 40285</strain>
    </source>
</reference>
<dbReference type="EMBL" id="KL661906">
    <property type="protein sequence ID" value="KFA60129.1"/>
    <property type="molecule type" value="Genomic_DNA"/>
</dbReference>
<dbReference type="Proteomes" id="UP000028524">
    <property type="component" value="Unassembled WGS sequence"/>
</dbReference>